<accession>A0AAV7TSJ4</accession>
<dbReference type="Proteomes" id="UP001066276">
    <property type="component" value="Chromosome 3_2"/>
</dbReference>
<comment type="caution">
    <text evidence="1">The sequence shown here is derived from an EMBL/GenBank/DDBJ whole genome shotgun (WGS) entry which is preliminary data.</text>
</comment>
<keyword evidence="2" id="KW-1185">Reference proteome</keyword>
<gene>
    <name evidence="1" type="ORF">NDU88_004665</name>
</gene>
<name>A0AAV7TSJ4_PLEWA</name>
<evidence type="ECO:0000313" key="2">
    <source>
        <dbReference type="Proteomes" id="UP001066276"/>
    </source>
</evidence>
<sequence>MGKTQATSTTHHKTIEEYAKKTVKPPTKVDVTDLQVTLELILLAICNLCTDMEKQACGVGFEVELLCHDIQKIVKRVTDVEQRIYTTDDTVHTLTAAYVARIKETVSHLDSIVEDVEGQSQRSSLSLVRILEGQKG</sequence>
<organism evidence="1 2">
    <name type="scientific">Pleurodeles waltl</name>
    <name type="common">Iberian ribbed newt</name>
    <dbReference type="NCBI Taxonomy" id="8319"/>
    <lineage>
        <taxon>Eukaryota</taxon>
        <taxon>Metazoa</taxon>
        <taxon>Chordata</taxon>
        <taxon>Craniata</taxon>
        <taxon>Vertebrata</taxon>
        <taxon>Euteleostomi</taxon>
        <taxon>Amphibia</taxon>
        <taxon>Batrachia</taxon>
        <taxon>Caudata</taxon>
        <taxon>Salamandroidea</taxon>
        <taxon>Salamandridae</taxon>
        <taxon>Pleurodelinae</taxon>
        <taxon>Pleurodeles</taxon>
    </lineage>
</organism>
<proteinExistence type="predicted"/>
<evidence type="ECO:0000313" key="1">
    <source>
        <dbReference type="EMBL" id="KAJ1179431.1"/>
    </source>
</evidence>
<reference evidence="1" key="1">
    <citation type="journal article" date="2022" name="bioRxiv">
        <title>Sequencing and chromosome-scale assembly of the giantPleurodeles waltlgenome.</title>
        <authorList>
            <person name="Brown T."/>
            <person name="Elewa A."/>
            <person name="Iarovenko S."/>
            <person name="Subramanian E."/>
            <person name="Araus A.J."/>
            <person name="Petzold A."/>
            <person name="Susuki M."/>
            <person name="Suzuki K.-i.T."/>
            <person name="Hayashi T."/>
            <person name="Toyoda A."/>
            <person name="Oliveira C."/>
            <person name="Osipova E."/>
            <person name="Leigh N.D."/>
            <person name="Simon A."/>
            <person name="Yun M.H."/>
        </authorList>
    </citation>
    <scope>NUCLEOTIDE SEQUENCE</scope>
    <source>
        <strain evidence="1">20211129_DDA</strain>
        <tissue evidence="1">Liver</tissue>
    </source>
</reference>
<protein>
    <submittedName>
        <fullName evidence="1">Uncharacterized protein</fullName>
    </submittedName>
</protein>
<dbReference type="AlphaFoldDB" id="A0AAV7TSJ4"/>
<dbReference type="EMBL" id="JANPWB010000006">
    <property type="protein sequence ID" value="KAJ1179431.1"/>
    <property type="molecule type" value="Genomic_DNA"/>
</dbReference>